<proteinExistence type="predicted"/>
<name>A0A0F9C2D5_9ZZZZ</name>
<reference evidence="1" key="1">
    <citation type="journal article" date="2015" name="Nature">
        <title>Complex archaea that bridge the gap between prokaryotes and eukaryotes.</title>
        <authorList>
            <person name="Spang A."/>
            <person name="Saw J.H."/>
            <person name="Jorgensen S.L."/>
            <person name="Zaremba-Niedzwiedzka K."/>
            <person name="Martijn J."/>
            <person name="Lind A.E."/>
            <person name="van Eijk R."/>
            <person name="Schleper C."/>
            <person name="Guy L."/>
            <person name="Ettema T.J."/>
        </authorList>
    </citation>
    <scope>NUCLEOTIDE SEQUENCE</scope>
</reference>
<comment type="caution">
    <text evidence="1">The sequence shown here is derived from an EMBL/GenBank/DDBJ whole genome shotgun (WGS) entry which is preliminary data.</text>
</comment>
<protein>
    <submittedName>
        <fullName evidence="1">Uncharacterized protein</fullName>
    </submittedName>
</protein>
<accession>A0A0F9C2D5</accession>
<feature type="non-terminal residue" evidence="1">
    <location>
        <position position="1"/>
    </location>
</feature>
<sequence length="98" mass="10528">TVMGVSIKGTTDNSFVSTASTTTGNADKIYTSIIAGPDALAVTDLMSTQLYVTEPGRGETDHAHQRWTISFKMTFKAVVLDNTFLRRIRSAGKDATAV</sequence>
<gene>
    <name evidence="1" type="ORF">LCGC14_2455800</name>
</gene>
<evidence type="ECO:0000313" key="1">
    <source>
        <dbReference type="EMBL" id="KKL20407.1"/>
    </source>
</evidence>
<organism evidence="1">
    <name type="scientific">marine sediment metagenome</name>
    <dbReference type="NCBI Taxonomy" id="412755"/>
    <lineage>
        <taxon>unclassified sequences</taxon>
        <taxon>metagenomes</taxon>
        <taxon>ecological metagenomes</taxon>
    </lineage>
</organism>
<dbReference type="AlphaFoldDB" id="A0A0F9C2D5"/>
<dbReference type="EMBL" id="LAZR01038112">
    <property type="protein sequence ID" value="KKL20407.1"/>
    <property type="molecule type" value="Genomic_DNA"/>
</dbReference>